<dbReference type="SUPFAM" id="SSF53448">
    <property type="entry name" value="Nucleotide-diphospho-sugar transferases"/>
    <property type="match status" value="1"/>
</dbReference>
<feature type="transmembrane region" description="Helical" evidence="8">
    <location>
        <begin position="479"/>
        <end position="500"/>
    </location>
</feature>
<keyword evidence="6 8" id="KW-0472">Membrane</keyword>
<organism evidence="10 11">
    <name type="scientific">Chlorovirus heliozoae</name>
    <dbReference type="NCBI Taxonomy" id="322019"/>
    <lineage>
        <taxon>Viruses</taxon>
        <taxon>Varidnaviria</taxon>
        <taxon>Bamfordvirae</taxon>
        <taxon>Nucleocytoviricota</taxon>
        <taxon>Megaviricetes</taxon>
        <taxon>Algavirales</taxon>
        <taxon>Phycodnaviridae</taxon>
        <taxon>Chlorovirus</taxon>
    </lineage>
</organism>
<keyword evidence="4 8" id="KW-0812">Transmembrane</keyword>
<feature type="domain" description="Glycosyltransferase 2-like" evidence="9">
    <location>
        <begin position="128"/>
        <end position="289"/>
    </location>
</feature>
<keyword evidence="3" id="KW-0808">Transferase</keyword>
<dbReference type="Proteomes" id="UP000202420">
    <property type="component" value="Segment"/>
</dbReference>
<feature type="transmembrane region" description="Helical" evidence="8">
    <location>
        <begin position="401"/>
        <end position="420"/>
    </location>
</feature>
<dbReference type="GeneID" id="5470475"/>
<proteinExistence type="predicted"/>
<evidence type="ECO:0000256" key="4">
    <source>
        <dbReference type="ARBA" id="ARBA00022692"/>
    </source>
</evidence>
<dbReference type="KEGG" id="vg:5470475"/>
<reference evidence="10 11" key="1">
    <citation type="submission" date="2006-09" db="EMBL/GenBank/DDBJ databases">
        <title>Sequence and annotation of the 288-kb ATCV-1 virus that infects an endosymbiotic Chlorella strain of the heliozoon Acanthocystis turfacea.</title>
        <authorList>
            <person name="Fitzgerald L.A."/>
            <person name="Graves M.V."/>
            <person name="Li X."/>
            <person name="Pfitzner A.J.P."/>
            <person name="Hartigan J."/>
            <person name="Van Etten J.L."/>
        </authorList>
    </citation>
    <scope>NUCLEOTIDE SEQUENCE [LARGE SCALE GENOMIC DNA]</scope>
    <source>
        <strain evidence="10 11">ATCV-1</strain>
    </source>
</reference>
<dbReference type="RefSeq" id="YP_001426659.1">
    <property type="nucleotide sequence ID" value="NC_008724.1"/>
</dbReference>
<keyword evidence="5 8" id="KW-1133">Transmembrane helix</keyword>
<keyword evidence="11" id="KW-1185">Reference proteome</keyword>
<evidence type="ECO:0000256" key="3">
    <source>
        <dbReference type="ARBA" id="ARBA00022679"/>
    </source>
</evidence>
<dbReference type="CDD" id="cd06421">
    <property type="entry name" value="CESA_CelA_like"/>
    <property type="match status" value="1"/>
</dbReference>
<evidence type="ECO:0000256" key="2">
    <source>
        <dbReference type="ARBA" id="ARBA00022676"/>
    </source>
</evidence>
<evidence type="ECO:0000256" key="7">
    <source>
        <dbReference type="SAM" id="MobiDB-lite"/>
    </source>
</evidence>
<dbReference type="GO" id="GO:0016020">
    <property type="term" value="C:membrane"/>
    <property type="evidence" value="ECO:0007669"/>
    <property type="project" value="UniProtKB-SubCell"/>
</dbReference>
<sequence>MSNISSMLFSHKPSSDPEASFYEPLLSEHDRNIILPSPPTSHEKYLYVKSGRWLISIFGLLSSTCLMTGMWLFIVATGTYWFSVFAAVSTVYLYVSYLMVNCVGKDFSLRVHRNIQKLNSRGCPAVDILLPVCGEDLEVIHNTWTYVTALDWPTKTVYVLDDKKDPKIRDLAQRFGFNYITRENNHMKKAGNLRNAFTKTTAPFFAIFDADFCPRPDYLKEIMPYFSHDGKIAIVQTPQFFEVRPDQTWVERAAGSVQELFYRFIQVSRDTFGGAVCVGTCAVYRREALVPFGGTAEIGFSEDVHTGFAVVDDGWKLKYIPLNLAKGVCPYELKSFFSQQYRWALGSTTLCTNPHFWKSNLSFRQKACFLSGMLYFQVTAFATVLATIPGLIMLARFPEHVLWFNATFALPSLIFGWILMPVWSAQDYPFTVNHLKVAQSYSHLFAIRDKLMNTAMLWESTGGAGAATSSANRFLQGRILCGLVTAFSLVFTYGMTYYYVHHGYALVNFLPGLFLTALNTVTNLPFIINRRD</sequence>
<dbReference type="InterPro" id="IPR050321">
    <property type="entry name" value="Glycosyltr_2/OpgH_subfam"/>
</dbReference>
<evidence type="ECO:0000259" key="9">
    <source>
        <dbReference type="Pfam" id="PF00535"/>
    </source>
</evidence>
<feature type="region of interest" description="Disordered" evidence="7">
    <location>
        <begin position="1"/>
        <end position="20"/>
    </location>
</feature>
<feature type="transmembrane region" description="Helical" evidence="8">
    <location>
        <begin position="506"/>
        <end position="528"/>
    </location>
</feature>
<dbReference type="Gene3D" id="3.90.550.10">
    <property type="entry name" value="Spore Coat Polysaccharide Biosynthesis Protein SpsA, Chain A"/>
    <property type="match status" value="1"/>
</dbReference>
<evidence type="ECO:0000256" key="8">
    <source>
        <dbReference type="SAM" id="Phobius"/>
    </source>
</evidence>
<dbReference type="CAZy" id="GT2">
    <property type="family name" value="Glycosyltransferase Family 2"/>
</dbReference>
<feature type="transmembrane region" description="Helical" evidence="8">
    <location>
        <begin position="80"/>
        <end position="100"/>
    </location>
</feature>
<comment type="subcellular location">
    <subcellularLocation>
        <location evidence="1">Membrane</location>
        <topology evidence="1">Multi-pass membrane protein</topology>
    </subcellularLocation>
</comment>
<evidence type="ECO:0000256" key="1">
    <source>
        <dbReference type="ARBA" id="ARBA00004141"/>
    </source>
</evidence>
<evidence type="ECO:0000313" key="11">
    <source>
        <dbReference type="Proteomes" id="UP000202420"/>
    </source>
</evidence>
<name>A7K8D8_9PHYC</name>
<dbReference type="PANTHER" id="PTHR43867:SF2">
    <property type="entry name" value="CELLULOSE SYNTHASE CATALYTIC SUBUNIT A [UDP-FORMING]"/>
    <property type="match status" value="1"/>
</dbReference>
<dbReference type="GO" id="GO:0016757">
    <property type="term" value="F:glycosyltransferase activity"/>
    <property type="evidence" value="ECO:0007669"/>
    <property type="project" value="UniProtKB-KW"/>
</dbReference>
<dbReference type="OrthoDB" id="3037at10239"/>
<feature type="transmembrane region" description="Helical" evidence="8">
    <location>
        <begin position="53"/>
        <end position="74"/>
    </location>
</feature>
<feature type="transmembrane region" description="Helical" evidence="8">
    <location>
        <begin position="374"/>
        <end position="395"/>
    </location>
</feature>
<protein>
    <submittedName>
        <fullName evidence="10">Uncharacterized protein Z178L</fullName>
    </submittedName>
</protein>
<dbReference type="EMBL" id="EF101928">
    <property type="protein sequence ID" value="ABT16312.1"/>
    <property type="molecule type" value="Genomic_DNA"/>
</dbReference>
<keyword evidence="2" id="KW-0328">Glycosyltransferase</keyword>
<dbReference type="Pfam" id="PF00535">
    <property type="entry name" value="Glycos_transf_2"/>
    <property type="match status" value="1"/>
</dbReference>
<evidence type="ECO:0000313" key="10">
    <source>
        <dbReference type="EMBL" id="ABT16312.1"/>
    </source>
</evidence>
<accession>A7K8D8</accession>
<dbReference type="PANTHER" id="PTHR43867">
    <property type="entry name" value="CELLULOSE SYNTHASE CATALYTIC SUBUNIT A [UDP-FORMING]"/>
    <property type="match status" value="1"/>
</dbReference>
<evidence type="ECO:0000256" key="5">
    <source>
        <dbReference type="ARBA" id="ARBA00022989"/>
    </source>
</evidence>
<dbReference type="InterPro" id="IPR029044">
    <property type="entry name" value="Nucleotide-diphossugar_trans"/>
</dbReference>
<dbReference type="InterPro" id="IPR001173">
    <property type="entry name" value="Glyco_trans_2-like"/>
</dbReference>
<gene>
    <name evidence="10" type="primary">Z178L</name>
    <name evidence="10" type="ORF">ATCV1_Z178L</name>
</gene>
<evidence type="ECO:0000256" key="6">
    <source>
        <dbReference type="ARBA" id="ARBA00023136"/>
    </source>
</evidence>